<dbReference type="PANTHER" id="PTHR12677">
    <property type="entry name" value="GOLGI APPARATUS MEMBRANE PROTEIN TVP38-RELATED"/>
    <property type="match status" value="1"/>
</dbReference>
<dbReference type="RefSeq" id="WP_015262030.1">
    <property type="nucleotide sequence ID" value="NC_019903.1"/>
</dbReference>
<dbReference type="KEGG" id="ddl:Desdi_1544"/>
<name>L0F787_DESDL</name>
<dbReference type="GO" id="GO:0005886">
    <property type="term" value="C:plasma membrane"/>
    <property type="evidence" value="ECO:0007669"/>
    <property type="project" value="UniProtKB-SubCell"/>
</dbReference>
<evidence type="ECO:0000313" key="8">
    <source>
        <dbReference type="EMBL" id="AGA69037.1"/>
    </source>
</evidence>
<dbReference type="AlphaFoldDB" id="L0F787"/>
<sequence>MNRYSNSRKSNSSLLIIGVGILIVIAALVYWGWPYLSLLSDPDRIRDLIIRSGTWGPLVFISMQVVQILVAPIPGQVIGLIGGFLFGPFLGLLYSIIGATIGFTLVFMLTRKLGRPFVERVVDKKNVDRFDHLTKEKGAWVFFFIFLLPAFPDDLIAFIAGLTAIPIRTLILISVAGRLPGYAVLVFMGNGLTYENLNPVVVSLVLLLFFLALAWFKKRWLHEFVEHKNRTQFITDQWNLYWHKIILWVIIIVVLLVIAYQAATVIPIQR</sequence>
<feature type="transmembrane region" description="Helical" evidence="6">
    <location>
        <begin position="139"/>
        <end position="162"/>
    </location>
</feature>
<evidence type="ECO:0000256" key="3">
    <source>
        <dbReference type="ARBA" id="ARBA00022692"/>
    </source>
</evidence>
<feature type="transmembrane region" description="Helical" evidence="6">
    <location>
        <begin position="245"/>
        <end position="268"/>
    </location>
</feature>
<keyword evidence="4 6" id="KW-1133">Transmembrane helix</keyword>
<organism evidence="8 9">
    <name type="scientific">Desulfitobacterium dichloroeliminans (strain LMG P-21439 / DCA1)</name>
    <dbReference type="NCBI Taxonomy" id="871963"/>
    <lineage>
        <taxon>Bacteria</taxon>
        <taxon>Bacillati</taxon>
        <taxon>Bacillota</taxon>
        <taxon>Clostridia</taxon>
        <taxon>Eubacteriales</taxon>
        <taxon>Desulfitobacteriaceae</taxon>
        <taxon>Desulfitobacterium</taxon>
    </lineage>
</organism>
<dbReference type="InterPro" id="IPR032816">
    <property type="entry name" value="VTT_dom"/>
</dbReference>
<evidence type="ECO:0000256" key="6">
    <source>
        <dbReference type="RuleBase" id="RU366058"/>
    </source>
</evidence>
<dbReference type="EMBL" id="CP003344">
    <property type="protein sequence ID" value="AGA69037.1"/>
    <property type="molecule type" value="Genomic_DNA"/>
</dbReference>
<evidence type="ECO:0000313" key="9">
    <source>
        <dbReference type="Proteomes" id="UP000010797"/>
    </source>
</evidence>
<evidence type="ECO:0000256" key="2">
    <source>
        <dbReference type="ARBA" id="ARBA00022475"/>
    </source>
</evidence>
<comment type="similarity">
    <text evidence="6">Belongs to the TVP38/TMEM64 family.</text>
</comment>
<dbReference type="STRING" id="871963.Desdi_1544"/>
<gene>
    <name evidence="8" type="ordered locus">Desdi_1544</name>
</gene>
<proteinExistence type="inferred from homology"/>
<feature type="transmembrane region" description="Helical" evidence="6">
    <location>
        <begin position="169"/>
        <end position="188"/>
    </location>
</feature>
<accession>L0F787</accession>
<evidence type="ECO:0000256" key="4">
    <source>
        <dbReference type="ARBA" id="ARBA00022989"/>
    </source>
</evidence>
<comment type="subcellular location">
    <subcellularLocation>
        <location evidence="1 6">Cell membrane</location>
        <topology evidence="1 6">Multi-pass membrane protein</topology>
    </subcellularLocation>
</comment>
<feature type="transmembrane region" description="Helical" evidence="6">
    <location>
        <begin position="200"/>
        <end position="216"/>
    </location>
</feature>
<reference evidence="9" key="1">
    <citation type="submission" date="2012-02" db="EMBL/GenBank/DDBJ databases">
        <title>Complete sequence of Desulfitobacterium dichloroeliminans LMG P-21439.</title>
        <authorList>
            <person name="Lucas S."/>
            <person name="Han J."/>
            <person name="Lapidus A."/>
            <person name="Cheng J.-F."/>
            <person name="Goodwin L."/>
            <person name="Pitluck S."/>
            <person name="Peters L."/>
            <person name="Ovchinnikova G."/>
            <person name="Teshima H."/>
            <person name="Detter J.C."/>
            <person name="Han C."/>
            <person name="Tapia R."/>
            <person name="Land M."/>
            <person name="Hauser L."/>
            <person name="Kyrpides N."/>
            <person name="Ivanova N."/>
            <person name="Pagani I."/>
            <person name="Kruse T."/>
            <person name="de Vos W.M."/>
            <person name="Boon N."/>
            <person name="Smidt H."/>
            <person name="Woyke T."/>
        </authorList>
    </citation>
    <scope>NUCLEOTIDE SEQUENCE [LARGE SCALE GENOMIC DNA]</scope>
    <source>
        <strain evidence="9">LMG P-21439 / DCA1</strain>
    </source>
</reference>
<dbReference type="OrthoDB" id="3173541at2"/>
<protein>
    <recommendedName>
        <fullName evidence="6">TVP38/TMEM64 family membrane protein</fullName>
    </recommendedName>
</protein>
<dbReference type="eggNOG" id="COG0398">
    <property type="taxonomic scope" value="Bacteria"/>
</dbReference>
<feature type="transmembrane region" description="Helical" evidence="6">
    <location>
        <begin position="12"/>
        <end position="33"/>
    </location>
</feature>
<keyword evidence="9" id="KW-1185">Reference proteome</keyword>
<feature type="transmembrane region" description="Helical" evidence="6">
    <location>
        <begin position="85"/>
        <end position="109"/>
    </location>
</feature>
<dbReference type="Proteomes" id="UP000010797">
    <property type="component" value="Chromosome"/>
</dbReference>
<dbReference type="PANTHER" id="PTHR12677:SF59">
    <property type="entry name" value="GOLGI APPARATUS MEMBRANE PROTEIN TVP38-RELATED"/>
    <property type="match status" value="1"/>
</dbReference>
<dbReference type="Pfam" id="PF09335">
    <property type="entry name" value="VTT_dom"/>
    <property type="match status" value="1"/>
</dbReference>
<feature type="domain" description="VTT" evidence="7">
    <location>
        <begin position="73"/>
        <end position="190"/>
    </location>
</feature>
<keyword evidence="3 6" id="KW-0812">Transmembrane</keyword>
<keyword evidence="2 6" id="KW-1003">Cell membrane</keyword>
<dbReference type="InterPro" id="IPR015414">
    <property type="entry name" value="TMEM64"/>
</dbReference>
<evidence type="ECO:0000256" key="1">
    <source>
        <dbReference type="ARBA" id="ARBA00004651"/>
    </source>
</evidence>
<evidence type="ECO:0000256" key="5">
    <source>
        <dbReference type="ARBA" id="ARBA00023136"/>
    </source>
</evidence>
<evidence type="ECO:0000259" key="7">
    <source>
        <dbReference type="Pfam" id="PF09335"/>
    </source>
</evidence>
<dbReference type="HOGENOM" id="CLU_038944_5_1_9"/>
<keyword evidence="5 6" id="KW-0472">Membrane</keyword>